<dbReference type="PROSITE" id="PS50157">
    <property type="entry name" value="ZINC_FINGER_C2H2_2"/>
    <property type="match status" value="2"/>
</dbReference>
<dbReference type="PANTHER" id="PTHR33936:SF24">
    <property type="entry name" value="C2H2-TYPE DOMAIN-CONTAINING PROTEIN"/>
    <property type="match status" value="1"/>
</dbReference>
<comment type="caution">
    <text evidence="3">The sequence shown here is derived from an EMBL/GenBank/DDBJ whole genome shotgun (WGS) entry which is preliminary data.</text>
</comment>
<organism evidence="3 4">
    <name type="scientific">Rhamnusium bicolor</name>
    <dbReference type="NCBI Taxonomy" id="1586634"/>
    <lineage>
        <taxon>Eukaryota</taxon>
        <taxon>Metazoa</taxon>
        <taxon>Ecdysozoa</taxon>
        <taxon>Arthropoda</taxon>
        <taxon>Hexapoda</taxon>
        <taxon>Insecta</taxon>
        <taxon>Pterygota</taxon>
        <taxon>Neoptera</taxon>
        <taxon>Endopterygota</taxon>
        <taxon>Coleoptera</taxon>
        <taxon>Polyphaga</taxon>
        <taxon>Cucujiformia</taxon>
        <taxon>Chrysomeloidea</taxon>
        <taxon>Cerambycidae</taxon>
        <taxon>Lepturinae</taxon>
        <taxon>Rhagiini</taxon>
        <taxon>Rhamnusium</taxon>
    </lineage>
</organism>
<reference evidence="3" key="1">
    <citation type="journal article" date="2023" name="Insect Mol. Biol.">
        <title>Genome sequencing provides insights into the evolution of gene families encoding plant cell wall-degrading enzymes in longhorned beetles.</title>
        <authorList>
            <person name="Shin N.R."/>
            <person name="Okamura Y."/>
            <person name="Kirsch R."/>
            <person name="Pauchet Y."/>
        </authorList>
    </citation>
    <scope>NUCLEOTIDE SEQUENCE</scope>
    <source>
        <strain evidence="3">RBIC_L_NR</strain>
    </source>
</reference>
<keyword evidence="1" id="KW-0862">Zinc</keyword>
<evidence type="ECO:0000313" key="4">
    <source>
        <dbReference type="Proteomes" id="UP001162156"/>
    </source>
</evidence>
<dbReference type="Proteomes" id="UP001162156">
    <property type="component" value="Unassembled WGS sequence"/>
</dbReference>
<proteinExistence type="predicted"/>
<keyword evidence="1" id="KW-0479">Metal-binding</keyword>
<sequence length="435" mass="49977">MELNSCAECVKTFSSWDSLRRHVRKFHPTKSHELAPLKKSGKVFKFPCDTCSKKFNYAKHLIAHKIKFHNLTPKTQTVCPLCSEKVAKNQFETHLENLHDLPLIKENIEFPSYDYFIKWKNDLEQKEETYFVKNSGIKRTSSFQTQKFCCHRSGNFQSQGKGKRRVKIQGSKKINSYCPASIKLTLDSITGICSVVYLKTHVGHRNELCHLTITKKQREVLAAKIAQKIPFNKILNEVRDSISNEKLERLHLLTRKDLLNIESSFNLNTSKIQTLGQRHTASLKPNPDKIIEDQNGAAQHVMPDTAASILLNAKDKDIQIVDTADDYLQKQLLVAHLSKKQIRDENLTEKKQEFINEIKTLIDYVSCADELDILKKCAAPVKATINALRMSKETEVKFRSSGSVKHREPDNKRISQQMSIFDEKEKKILQKISTL</sequence>
<keyword evidence="4" id="KW-1185">Reference proteome</keyword>
<dbReference type="AlphaFoldDB" id="A0AAV8XHF3"/>
<dbReference type="Pfam" id="PF00096">
    <property type="entry name" value="zf-C2H2"/>
    <property type="match status" value="2"/>
</dbReference>
<protein>
    <recommendedName>
        <fullName evidence="2">C2H2-type domain-containing protein</fullName>
    </recommendedName>
</protein>
<dbReference type="PANTHER" id="PTHR33936">
    <property type="entry name" value="PROTEIN CBG17840"/>
    <property type="match status" value="1"/>
</dbReference>
<gene>
    <name evidence="3" type="ORF">NQ314_011653</name>
</gene>
<dbReference type="PROSITE" id="PS00028">
    <property type="entry name" value="ZINC_FINGER_C2H2_1"/>
    <property type="match status" value="2"/>
</dbReference>
<feature type="domain" description="C2H2-type" evidence="2">
    <location>
        <begin position="46"/>
        <end position="69"/>
    </location>
</feature>
<dbReference type="EMBL" id="JANEYF010003248">
    <property type="protein sequence ID" value="KAJ8937966.1"/>
    <property type="molecule type" value="Genomic_DNA"/>
</dbReference>
<dbReference type="InterPro" id="IPR013087">
    <property type="entry name" value="Znf_C2H2_type"/>
</dbReference>
<dbReference type="GO" id="GO:0008270">
    <property type="term" value="F:zinc ion binding"/>
    <property type="evidence" value="ECO:0007669"/>
    <property type="project" value="UniProtKB-KW"/>
</dbReference>
<evidence type="ECO:0000259" key="2">
    <source>
        <dbReference type="PROSITE" id="PS50157"/>
    </source>
</evidence>
<evidence type="ECO:0000256" key="1">
    <source>
        <dbReference type="PROSITE-ProRule" id="PRU00042"/>
    </source>
</evidence>
<dbReference type="SMART" id="SM00355">
    <property type="entry name" value="ZnF_C2H2"/>
    <property type="match status" value="3"/>
</dbReference>
<dbReference type="Gene3D" id="3.30.160.60">
    <property type="entry name" value="Classic Zinc Finger"/>
    <property type="match status" value="1"/>
</dbReference>
<accession>A0AAV8XHF3</accession>
<name>A0AAV8XHF3_9CUCU</name>
<dbReference type="InterPro" id="IPR052797">
    <property type="entry name" value="RegFact_GeneExpr_CellDeath"/>
</dbReference>
<evidence type="ECO:0000313" key="3">
    <source>
        <dbReference type="EMBL" id="KAJ8937966.1"/>
    </source>
</evidence>
<feature type="domain" description="C2H2-type" evidence="2">
    <location>
        <begin position="4"/>
        <end position="32"/>
    </location>
</feature>
<keyword evidence="1" id="KW-0863">Zinc-finger</keyword>